<evidence type="ECO:0000313" key="1">
    <source>
        <dbReference type="EMBL" id="TQL38223.1"/>
    </source>
</evidence>
<comment type="caution">
    <text evidence="1">The sequence shown here is derived from an EMBL/GenBank/DDBJ whole genome shotgun (WGS) entry which is preliminary data.</text>
</comment>
<organism evidence="1 2">
    <name type="scientific">Salinispora arenicola</name>
    <dbReference type="NCBI Taxonomy" id="168697"/>
    <lineage>
        <taxon>Bacteria</taxon>
        <taxon>Bacillati</taxon>
        <taxon>Actinomycetota</taxon>
        <taxon>Actinomycetes</taxon>
        <taxon>Micromonosporales</taxon>
        <taxon>Micromonosporaceae</taxon>
        <taxon>Salinispora</taxon>
    </lineage>
</organism>
<dbReference type="EMBL" id="VFOL01000001">
    <property type="protein sequence ID" value="TQL38223.1"/>
    <property type="molecule type" value="Genomic_DNA"/>
</dbReference>
<name>A0A542XRD1_SALAC</name>
<sequence>MMGVTWVPDPWYLNDGEQTRKIARKDQRQAALI</sequence>
<reference evidence="1 2" key="1">
    <citation type="submission" date="2019-06" db="EMBL/GenBank/DDBJ databases">
        <title>Sequencing the genomes of 1000 actinobacteria strains.</title>
        <authorList>
            <person name="Klenk H.-P."/>
        </authorList>
    </citation>
    <scope>NUCLEOTIDE SEQUENCE [LARGE SCALE GENOMIC DNA]</scope>
    <source>
        <strain evidence="1 2">DSM 44819</strain>
    </source>
</reference>
<dbReference type="AlphaFoldDB" id="A0A542XRD1"/>
<dbReference type="Proteomes" id="UP000315983">
    <property type="component" value="Unassembled WGS sequence"/>
</dbReference>
<protein>
    <submittedName>
        <fullName evidence="1">Uncharacterized protein</fullName>
    </submittedName>
</protein>
<gene>
    <name evidence="1" type="ORF">FB564_3415</name>
</gene>
<proteinExistence type="predicted"/>
<accession>A0A542XRD1</accession>
<evidence type="ECO:0000313" key="2">
    <source>
        <dbReference type="Proteomes" id="UP000315983"/>
    </source>
</evidence>